<reference evidence="1 2" key="1">
    <citation type="submission" date="2021-10" db="EMBL/GenBank/DDBJ databases">
        <title>The diversity and Nitrogen Metabolism of Culturable Nitrate-Utilizing Bacteria Within the Oxygen Minimum Zone of the Changjiang (Yangtze River)Estuary.</title>
        <authorList>
            <person name="Zhang D."/>
            <person name="Zheng J."/>
            <person name="Liu S."/>
            <person name="He W."/>
        </authorList>
    </citation>
    <scope>NUCLEOTIDE SEQUENCE [LARGE SCALE GENOMIC DNA]</scope>
    <source>
        <strain evidence="1 2">FXH275-2</strain>
    </source>
</reference>
<protein>
    <submittedName>
        <fullName evidence="1">Uncharacterized protein</fullName>
    </submittedName>
</protein>
<sequence length="59" mass="6841">MTKPKIFDEAIHLRAREGTKARIDALRGTMRQGDFIRLLLEEALDRREKEAREGLSDSE</sequence>
<evidence type="ECO:0000313" key="2">
    <source>
        <dbReference type="Proteomes" id="UP001198830"/>
    </source>
</evidence>
<dbReference type="EMBL" id="JAJGNP010000032">
    <property type="protein sequence ID" value="MCC4234850.1"/>
    <property type="molecule type" value="Genomic_DNA"/>
</dbReference>
<gene>
    <name evidence="1" type="ORF">LL253_19445</name>
</gene>
<proteinExistence type="predicted"/>
<name>A0ABS8H8K0_9SPHN</name>
<comment type="caution">
    <text evidence="1">The sequence shown here is derived from an EMBL/GenBank/DDBJ whole genome shotgun (WGS) entry which is preliminary data.</text>
</comment>
<organism evidence="1 2">
    <name type="scientific">Sphingobium soli</name>
    <dbReference type="NCBI Taxonomy" id="1591116"/>
    <lineage>
        <taxon>Bacteria</taxon>
        <taxon>Pseudomonadati</taxon>
        <taxon>Pseudomonadota</taxon>
        <taxon>Alphaproteobacteria</taxon>
        <taxon>Sphingomonadales</taxon>
        <taxon>Sphingomonadaceae</taxon>
        <taxon>Sphingobium</taxon>
    </lineage>
</organism>
<keyword evidence="2" id="KW-1185">Reference proteome</keyword>
<dbReference type="Proteomes" id="UP001198830">
    <property type="component" value="Unassembled WGS sequence"/>
</dbReference>
<evidence type="ECO:0000313" key="1">
    <source>
        <dbReference type="EMBL" id="MCC4234850.1"/>
    </source>
</evidence>
<accession>A0ABS8H8K0</accession>